<dbReference type="GO" id="GO:0003676">
    <property type="term" value="F:nucleic acid binding"/>
    <property type="evidence" value="ECO:0007669"/>
    <property type="project" value="InterPro"/>
</dbReference>
<dbReference type="Proteomes" id="UP000807306">
    <property type="component" value="Unassembled WGS sequence"/>
</dbReference>
<feature type="domain" description="DUF6729" evidence="2">
    <location>
        <begin position="76"/>
        <end position="286"/>
    </location>
</feature>
<accession>A0A9P6JI29</accession>
<dbReference type="InterPro" id="IPR036397">
    <property type="entry name" value="RNaseH_sf"/>
</dbReference>
<feature type="region of interest" description="Disordered" evidence="1">
    <location>
        <begin position="1"/>
        <end position="53"/>
    </location>
</feature>
<comment type="caution">
    <text evidence="3">The sequence shown here is derived from an EMBL/GenBank/DDBJ whole genome shotgun (WGS) entry which is preliminary data.</text>
</comment>
<organism evidence="3 4">
    <name type="scientific">Crepidotus variabilis</name>
    <dbReference type="NCBI Taxonomy" id="179855"/>
    <lineage>
        <taxon>Eukaryota</taxon>
        <taxon>Fungi</taxon>
        <taxon>Dikarya</taxon>
        <taxon>Basidiomycota</taxon>
        <taxon>Agaricomycotina</taxon>
        <taxon>Agaricomycetes</taxon>
        <taxon>Agaricomycetidae</taxon>
        <taxon>Agaricales</taxon>
        <taxon>Agaricineae</taxon>
        <taxon>Crepidotaceae</taxon>
        <taxon>Crepidotus</taxon>
    </lineage>
</organism>
<dbReference type="EMBL" id="MU157972">
    <property type="protein sequence ID" value="KAF9521942.1"/>
    <property type="molecule type" value="Genomic_DNA"/>
</dbReference>
<evidence type="ECO:0000313" key="4">
    <source>
        <dbReference type="Proteomes" id="UP000807306"/>
    </source>
</evidence>
<protein>
    <recommendedName>
        <fullName evidence="2">DUF6729 domain-containing protein</fullName>
    </recommendedName>
</protein>
<evidence type="ECO:0000256" key="1">
    <source>
        <dbReference type="SAM" id="MobiDB-lite"/>
    </source>
</evidence>
<evidence type="ECO:0000259" key="2">
    <source>
        <dbReference type="Pfam" id="PF20499"/>
    </source>
</evidence>
<proteinExistence type="predicted"/>
<dbReference type="Gene3D" id="3.30.420.10">
    <property type="entry name" value="Ribonuclease H-like superfamily/Ribonuclease H"/>
    <property type="match status" value="1"/>
</dbReference>
<dbReference type="InterPro" id="IPR046616">
    <property type="entry name" value="DUF6729"/>
</dbReference>
<name>A0A9P6JI29_9AGAR</name>
<evidence type="ECO:0000313" key="3">
    <source>
        <dbReference type="EMBL" id="KAF9521942.1"/>
    </source>
</evidence>
<dbReference type="Pfam" id="PF20499">
    <property type="entry name" value="DUF6729"/>
    <property type="match status" value="1"/>
</dbReference>
<feature type="compositionally biased region" description="Acidic residues" evidence="1">
    <location>
        <begin position="1"/>
        <end position="11"/>
    </location>
</feature>
<feature type="compositionally biased region" description="Acidic residues" evidence="1">
    <location>
        <begin position="18"/>
        <end position="38"/>
    </location>
</feature>
<dbReference type="AlphaFoldDB" id="A0A9P6JI29"/>
<reference evidence="3" key="1">
    <citation type="submission" date="2020-11" db="EMBL/GenBank/DDBJ databases">
        <authorList>
            <consortium name="DOE Joint Genome Institute"/>
            <person name="Ahrendt S."/>
            <person name="Riley R."/>
            <person name="Andreopoulos W."/>
            <person name="Labutti K."/>
            <person name="Pangilinan J."/>
            <person name="Ruiz-Duenas F.J."/>
            <person name="Barrasa J.M."/>
            <person name="Sanchez-Garcia M."/>
            <person name="Camarero S."/>
            <person name="Miyauchi S."/>
            <person name="Serrano A."/>
            <person name="Linde D."/>
            <person name="Babiker R."/>
            <person name="Drula E."/>
            <person name="Ayuso-Fernandez I."/>
            <person name="Pacheco R."/>
            <person name="Padilla G."/>
            <person name="Ferreira P."/>
            <person name="Barriuso J."/>
            <person name="Kellner H."/>
            <person name="Castanera R."/>
            <person name="Alfaro M."/>
            <person name="Ramirez L."/>
            <person name="Pisabarro A.G."/>
            <person name="Kuo A."/>
            <person name="Tritt A."/>
            <person name="Lipzen A."/>
            <person name="He G."/>
            <person name="Yan M."/>
            <person name="Ng V."/>
            <person name="Cullen D."/>
            <person name="Martin F."/>
            <person name="Rosso M.-N."/>
            <person name="Henrissat B."/>
            <person name="Hibbett D."/>
            <person name="Martinez A.T."/>
            <person name="Grigoriev I.V."/>
        </authorList>
    </citation>
    <scope>NUCLEOTIDE SEQUENCE</scope>
    <source>
        <strain evidence="3">CBS 506.95</strain>
    </source>
</reference>
<gene>
    <name evidence="3" type="ORF">CPB83DRAFT_920447</name>
</gene>
<keyword evidence="4" id="KW-1185">Reference proteome</keyword>
<dbReference type="OrthoDB" id="1920326at2759"/>
<sequence length="497" mass="57079">MEDNDNDDDGDGNSAGNGEEDGDNDSDDEKDDEREDIGESSTPGRQRQRRAQPSWLKAAFTRVLIECNLRGNRSQPYLYSKGTFWCKPPAAYFCLGAEPTTPTSLYRPRFFVWDPQSLYKQLSCPACGQVLIRHSAISRAGQVIGFESSFWLTGYRYHCRHCHHVKPRKQSATWRSWDRRILAALPAQLASEFPAHLSHRNGMSKPLFAWMRSCFQNGMRAKQFSDAIRVQHLLRYDTLHLQYLDRVAMDSWMGKQYKLFLKFDGTSDEGFNGFVPSSQWFRDIYDNFIEDHRAEFNQHMGKLTGEICAIDHSHKITEHVAKVNGERVFNGLLTVTNEFGEIRSCNLAATKAQTQFELALTRMRESLEFYGHNQPEFFYTDGMADKSFLESSFPSLRRGITPIEKYGHLKPFVLPSDVQILVRNKISSINTALSTIIAKIPIQDEPNLVIGYDFEWNIAISENGKHERGEIAVVQITYEKRVYILQVNTVVYSEYGR</sequence>